<dbReference type="Proteomes" id="UP000218796">
    <property type="component" value="Unassembled WGS sequence"/>
</dbReference>
<gene>
    <name evidence="4" type="ORF">CJD50_10255</name>
</gene>
<dbReference type="SUPFAM" id="SSF88713">
    <property type="entry name" value="Glycoside hydrolase/deacetylase"/>
    <property type="match status" value="1"/>
</dbReference>
<feature type="chain" id="PRO_5030043149" evidence="2">
    <location>
        <begin position="27"/>
        <end position="443"/>
    </location>
</feature>
<dbReference type="PANTHER" id="PTHR34216:SF13">
    <property type="entry name" value="XYLANASE_CHITIN DEACETYLASE"/>
    <property type="match status" value="1"/>
</dbReference>
<evidence type="ECO:0000313" key="5">
    <source>
        <dbReference type="Proteomes" id="UP000218796"/>
    </source>
</evidence>
<dbReference type="PANTHER" id="PTHR34216">
    <property type="match status" value="1"/>
</dbReference>
<evidence type="ECO:0000259" key="3">
    <source>
        <dbReference type="PROSITE" id="PS51677"/>
    </source>
</evidence>
<dbReference type="CDD" id="cd10966">
    <property type="entry name" value="CE4_yadE_5s"/>
    <property type="match status" value="1"/>
</dbReference>
<dbReference type="KEGG" id="hpar:AL518_08655"/>
<dbReference type="InterPro" id="IPR011330">
    <property type="entry name" value="Glyco_hydro/deAcase_b/a-brl"/>
</dbReference>
<organism evidence="4 5">
    <name type="scientific">Hafnia paralvei</name>
    <dbReference type="NCBI Taxonomy" id="546367"/>
    <lineage>
        <taxon>Bacteria</taxon>
        <taxon>Pseudomonadati</taxon>
        <taxon>Pseudomonadota</taxon>
        <taxon>Gammaproteobacteria</taxon>
        <taxon>Enterobacterales</taxon>
        <taxon>Hafniaceae</taxon>
        <taxon>Hafnia</taxon>
    </lineage>
</organism>
<reference evidence="4 5" key="1">
    <citation type="submission" date="2017-08" db="EMBL/GenBank/DDBJ databases">
        <title>Draft Genome Sequence of Hafnia alvei CITHA-6 Isolated from Raw Bovine Milk.</title>
        <authorList>
            <person name="Culligan E.P."/>
            <person name="Mcsweeney A."/>
            <person name="O'Doherty C."/>
            <person name="Gleeson E."/>
            <person name="O'Riordan D."/>
            <person name="Sleator R.D."/>
        </authorList>
    </citation>
    <scope>NUCLEOTIDE SEQUENCE [LARGE SCALE GENOMIC DNA]</scope>
    <source>
        <strain evidence="4 5">CITHA-6</strain>
    </source>
</reference>
<evidence type="ECO:0000256" key="1">
    <source>
        <dbReference type="ARBA" id="ARBA00022729"/>
    </source>
</evidence>
<sequence length="443" mass="50450">MKLFQTITAGLLFSLWVICTPNTAIADLLPDSWQQYQYMEAERDSEIYSLVGEHVIPVGQIQQGQILNVFQADSEYYEFRFGNGTGFIAREDVKELKKREPPRDNLNDLRKKSFQNLVTSRPVTVYSQADNQSTPVAILEENLRYPILDKQKDRLNQTWYAINLGDRFGYVSALDADLDNGIAVLTYHHILKNEENKRFRRTSTTTSDVAFSNQMAYLKQAGYSTLSMYQLEGYLTGSMNLPAKAVVLTFDDGLKSVYRYAYPVLKQNGQRATAFIISSRIKRHPQAWNPNGLQFMSISELREIQDVFDIQSHTHFLHRVSANKQPILFSRSYHNILFDFQRSRRALSQFNPHVQYLSYPFGGYNQKAMDAARDAGFHLAVTTVQGRVRMGDNPFALKRLYVLRTDSVQSMAALIANNPQPVPEKPNAVPVKVPAKAVTAPVL</sequence>
<keyword evidence="1 2" id="KW-0732">Signal</keyword>
<dbReference type="Pfam" id="PF01522">
    <property type="entry name" value="Polysacc_deac_1"/>
    <property type="match status" value="1"/>
</dbReference>
<dbReference type="GO" id="GO:0016810">
    <property type="term" value="F:hydrolase activity, acting on carbon-nitrogen (but not peptide) bonds"/>
    <property type="evidence" value="ECO:0007669"/>
    <property type="project" value="InterPro"/>
</dbReference>
<comment type="caution">
    <text evidence="4">The sequence shown here is derived from an EMBL/GenBank/DDBJ whole genome shotgun (WGS) entry which is preliminary data.</text>
</comment>
<dbReference type="AlphaFoldDB" id="A0A2A2MDT1"/>
<dbReference type="InterPro" id="IPR051398">
    <property type="entry name" value="Polysacch_Deacetylase"/>
</dbReference>
<dbReference type="EMBL" id="NQMS01000003">
    <property type="protein sequence ID" value="PAV96817.1"/>
    <property type="molecule type" value="Genomic_DNA"/>
</dbReference>
<feature type="signal peptide" evidence="2">
    <location>
        <begin position="1"/>
        <end position="26"/>
    </location>
</feature>
<feature type="domain" description="NodB homology" evidence="3">
    <location>
        <begin position="244"/>
        <end position="443"/>
    </location>
</feature>
<name>A0A2A2MDT1_9GAMM</name>
<proteinExistence type="predicted"/>
<dbReference type="Gene3D" id="3.20.20.370">
    <property type="entry name" value="Glycoside hydrolase/deacetylase"/>
    <property type="match status" value="1"/>
</dbReference>
<protein>
    <submittedName>
        <fullName evidence="4">Polysaccharide deacetylase family protein</fullName>
    </submittedName>
</protein>
<dbReference type="OrthoDB" id="9814639at2"/>
<dbReference type="PROSITE" id="PS51677">
    <property type="entry name" value="NODB"/>
    <property type="match status" value="1"/>
</dbReference>
<evidence type="ECO:0000256" key="2">
    <source>
        <dbReference type="SAM" id="SignalP"/>
    </source>
</evidence>
<evidence type="ECO:0000313" key="4">
    <source>
        <dbReference type="EMBL" id="PAV96817.1"/>
    </source>
</evidence>
<keyword evidence="5" id="KW-1185">Reference proteome</keyword>
<dbReference type="RefSeq" id="WP_039190131.1">
    <property type="nucleotide sequence ID" value="NZ_CALECD010000080.1"/>
</dbReference>
<dbReference type="GO" id="GO:0005975">
    <property type="term" value="P:carbohydrate metabolic process"/>
    <property type="evidence" value="ECO:0007669"/>
    <property type="project" value="InterPro"/>
</dbReference>
<accession>A0A2A2MDT1</accession>
<dbReference type="InterPro" id="IPR002509">
    <property type="entry name" value="NODB_dom"/>
</dbReference>